<accession>A0A484ZBF7</accession>
<name>A0A484ZBF7_9ENTR</name>
<evidence type="ECO:0000313" key="1">
    <source>
        <dbReference type="EMBL" id="TKK16342.1"/>
    </source>
</evidence>
<protein>
    <submittedName>
        <fullName evidence="2">Uncharacterized protein</fullName>
    </submittedName>
</protein>
<reference evidence="2 4" key="2">
    <citation type="submission" date="2019-03" db="EMBL/GenBank/DDBJ databases">
        <authorList>
            <consortium name="Pathogen Informatics"/>
        </authorList>
    </citation>
    <scope>NUCLEOTIDE SEQUENCE [LARGE SCALE GENOMIC DNA]</scope>
    <source>
        <strain evidence="2 4">NCTC12126</strain>
    </source>
</reference>
<dbReference type="AlphaFoldDB" id="A0A484ZBF7"/>
<dbReference type="Proteomes" id="UP000306327">
    <property type="component" value="Unassembled WGS sequence"/>
</dbReference>
<evidence type="ECO:0000313" key="2">
    <source>
        <dbReference type="EMBL" id="VFS45086.1"/>
    </source>
</evidence>
<sequence length="126" mass="14007">MRFRYLALTGIIMLTGASAILLPGIFSRLNDTPEISYYKDHPDLTYSVFSGCKSDPVNIDECYAAYNAAVFLADSADCSAQGKEIKRRFKRLVEHAKAEIITNEINADCHTNKTKSFFAQLMAGSK</sequence>
<evidence type="ECO:0000313" key="3">
    <source>
        <dbReference type="Proteomes" id="UP000306327"/>
    </source>
</evidence>
<dbReference type="RefSeq" id="WP_006175366.1">
    <property type="nucleotide sequence ID" value="NZ_CP134403.1"/>
</dbReference>
<evidence type="ECO:0000313" key="4">
    <source>
        <dbReference type="Proteomes" id="UP000351155"/>
    </source>
</evidence>
<dbReference type="EMBL" id="QGAL01000006">
    <property type="protein sequence ID" value="TKK16342.1"/>
    <property type="molecule type" value="Genomic_DNA"/>
</dbReference>
<gene>
    <name evidence="1" type="ORF">EcCFBP13530_18165</name>
    <name evidence="2" type="ORF">NCTC12126_06403</name>
</gene>
<reference evidence="1 3" key="1">
    <citation type="journal article" date="2019" name="Sci. Rep.">
        <title>Differences in resource use lead to coexistence of seed-transmitted microbial populations.</title>
        <authorList>
            <person name="Torres-Cortes G."/>
            <person name="Garcia B.J."/>
            <person name="Compant S."/>
            <person name="Rezki S."/>
            <person name="Jones P."/>
            <person name="Preveaux A."/>
            <person name="Briand M."/>
            <person name="Roulet A."/>
            <person name="Bouchez O."/>
            <person name="Jacobson D."/>
            <person name="Barret M."/>
        </authorList>
    </citation>
    <scope>NUCLEOTIDE SEQUENCE [LARGE SCALE GENOMIC DNA]</scope>
    <source>
        <strain evidence="1 3">CFBP13530</strain>
    </source>
</reference>
<proteinExistence type="predicted"/>
<organism evidence="2 4">
    <name type="scientific">Enterobacter cancerogenus</name>
    <dbReference type="NCBI Taxonomy" id="69218"/>
    <lineage>
        <taxon>Bacteria</taxon>
        <taxon>Pseudomonadati</taxon>
        <taxon>Pseudomonadota</taxon>
        <taxon>Gammaproteobacteria</taxon>
        <taxon>Enterobacterales</taxon>
        <taxon>Enterobacteriaceae</taxon>
        <taxon>Enterobacter</taxon>
        <taxon>Enterobacter cloacae complex</taxon>
    </lineage>
</organism>
<dbReference type="Proteomes" id="UP000351155">
    <property type="component" value="Unassembled WGS sequence"/>
</dbReference>
<dbReference type="EMBL" id="CAADIW010000086">
    <property type="protein sequence ID" value="VFS45086.1"/>
    <property type="molecule type" value="Genomic_DNA"/>
</dbReference>